<comment type="subcellular location">
    <subcellularLocation>
        <location evidence="1 6 7">Nucleus</location>
    </subcellularLocation>
</comment>
<sequence length="311" mass="33422">MLPSPAKPEIDPVLPPILALPRPNGASPHRPPRARPPPSIPRRIQSCPQRPAMPPSSDLPGGQKLTSSFGSVDWLSQSSHAGPSHTSKPTDVSWRSLSAPARVSSSGEPPQAVGMDEVKSSAVSTPGTSTTGLSKEADSTRLPRVRTAFTEEQVSTLERSFQHHRYLGPQERRRLAQTLGLSEVQIKTWFQNRRMKHKRQLQDSQLNGSLSGVVYSPLAFCPPLLSMRSTLRLLQPWAALPGPFALAQPPGSIWDPCQGEQASLASAWASSSSQPLVCCLPDPGSQAHTQGPASSGKTWRLCVPPETGDAL</sequence>
<evidence type="ECO:0000256" key="4">
    <source>
        <dbReference type="ARBA" id="ARBA00023242"/>
    </source>
</evidence>
<protein>
    <recommendedName>
        <fullName evidence="9">Homeobox domain-containing protein</fullName>
    </recommendedName>
</protein>
<dbReference type="InterPro" id="IPR050848">
    <property type="entry name" value="Homeobox_TF"/>
</dbReference>
<comment type="caution">
    <text evidence="10">The sequence shown here is derived from an EMBL/GenBank/DDBJ whole genome shotgun (WGS) entry which is preliminary data.</text>
</comment>
<dbReference type="PROSITE" id="PS00027">
    <property type="entry name" value="HOMEOBOX_1"/>
    <property type="match status" value="1"/>
</dbReference>
<accession>A0AA40HLH8</accession>
<dbReference type="InterPro" id="IPR017970">
    <property type="entry name" value="Homeobox_CS"/>
</dbReference>
<dbReference type="Proteomes" id="UP001177744">
    <property type="component" value="Unassembled WGS sequence"/>
</dbReference>
<keyword evidence="11" id="KW-1185">Reference proteome</keyword>
<dbReference type="CDD" id="cd00086">
    <property type="entry name" value="homeodomain"/>
    <property type="match status" value="1"/>
</dbReference>
<dbReference type="GO" id="GO:0003677">
    <property type="term" value="F:DNA binding"/>
    <property type="evidence" value="ECO:0007669"/>
    <property type="project" value="UniProtKB-UniRule"/>
</dbReference>
<organism evidence="10 11">
    <name type="scientific">Cnephaeus nilssonii</name>
    <name type="common">Northern bat</name>
    <name type="synonym">Eptesicus nilssonii</name>
    <dbReference type="NCBI Taxonomy" id="3371016"/>
    <lineage>
        <taxon>Eukaryota</taxon>
        <taxon>Metazoa</taxon>
        <taxon>Chordata</taxon>
        <taxon>Craniata</taxon>
        <taxon>Vertebrata</taxon>
        <taxon>Euteleostomi</taxon>
        <taxon>Mammalia</taxon>
        <taxon>Eutheria</taxon>
        <taxon>Laurasiatheria</taxon>
        <taxon>Chiroptera</taxon>
        <taxon>Yangochiroptera</taxon>
        <taxon>Vespertilionidae</taxon>
        <taxon>Cnephaeus</taxon>
    </lineage>
</organism>
<reference evidence="10" key="1">
    <citation type="submission" date="2023-06" db="EMBL/GenBank/DDBJ databases">
        <title>Reference genome for the Northern bat (Eptesicus nilssonii), a most northern bat species.</title>
        <authorList>
            <person name="Laine V.N."/>
            <person name="Pulliainen A.T."/>
            <person name="Lilley T.M."/>
        </authorList>
    </citation>
    <scope>NUCLEOTIDE SEQUENCE</scope>
    <source>
        <strain evidence="10">BLF_Eptnil</strain>
        <tissue evidence="10">Kidney</tissue>
    </source>
</reference>
<feature type="compositionally biased region" description="Polar residues" evidence="8">
    <location>
        <begin position="64"/>
        <end position="96"/>
    </location>
</feature>
<evidence type="ECO:0000256" key="6">
    <source>
        <dbReference type="PROSITE-ProRule" id="PRU00108"/>
    </source>
</evidence>
<keyword evidence="4 6" id="KW-0539">Nucleus</keyword>
<dbReference type="PANTHER" id="PTHR24333">
    <property type="entry name" value="HOMEO BOX HB9 LIKE A-RELATED"/>
    <property type="match status" value="1"/>
</dbReference>
<feature type="region of interest" description="Disordered" evidence="8">
    <location>
        <begin position="1"/>
        <end position="141"/>
    </location>
</feature>
<name>A0AA40HLH8_CNENI</name>
<keyword evidence="2 6" id="KW-0238">DNA-binding</keyword>
<dbReference type="InterPro" id="IPR000047">
    <property type="entry name" value="HTH_motif"/>
</dbReference>
<dbReference type="GO" id="GO:0000981">
    <property type="term" value="F:DNA-binding transcription factor activity, RNA polymerase II-specific"/>
    <property type="evidence" value="ECO:0007669"/>
    <property type="project" value="InterPro"/>
</dbReference>
<evidence type="ECO:0000256" key="3">
    <source>
        <dbReference type="ARBA" id="ARBA00023155"/>
    </source>
</evidence>
<dbReference type="Pfam" id="PF00046">
    <property type="entry name" value="Homeodomain"/>
    <property type="match status" value="1"/>
</dbReference>
<dbReference type="EMBL" id="JAULJE010000016">
    <property type="protein sequence ID" value="KAK1333409.1"/>
    <property type="molecule type" value="Genomic_DNA"/>
</dbReference>
<evidence type="ECO:0000313" key="10">
    <source>
        <dbReference type="EMBL" id="KAK1333409.1"/>
    </source>
</evidence>
<keyword evidence="3 6" id="KW-0371">Homeobox</keyword>
<dbReference type="SMART" id="SM00389">
    <property type="entry name" value="HOX"/>
    <property type="match status" value="1"/>
</dbReference>
<evidence type="ECO:0000256" key="2">
    <source>
        <dbReference type="ARBA" id="ARBA00023125"/>
    </source>
</evidence>
<dbReference type="PROSITE" id="PS50071">
    <property type="entry name" value="HOMEOBOX_2"/>
    <property type="match status" value="1"/>
</dbReference>
<evidence type="ECO:0000256" key="5">
    <source>
        <dbReference type="ARBA" id="ARBA00038196"/>
    </source>
</evidence>
<evidence type="ECO:0000256" key="8">
    <source>
        <dbReference type="SAM" id="MobiDB-lite"/>
    </source>
</evidence>
<proteinExistence type="inferred from homology"/>
<evidence type="ECO:0000259" key="9">
    <source>
        <dbReference type="PROSITE" id="PS50071"/>
    </source>
</evidence>
<feature type="DNA-binding region" description="Homeobox" evidence="6">
    <location>
        <begin position="142"/>
        <end position="201"/>
    </location>
</feature>
<evidence type="ECO:0000256" key="7">
    <source>
        <dbReference type="RuleBase" id="RU000682"/>
    </source>
</evidence>
<dbReference type="PRINTS" id="PR00031">
    <property type="entry name" value="HTHREPRESSR"/>
</dbReference>
<dbReference type="InterPro" id="IPR009057">
    <property type="entry name" value="Homeodomain-like_sf"/>
</dbReference>
<feature type="domain" description="Homeobox" evidence="9">
    <location>
        <begin position="140"/>
        <end position="200"/>
    </location>
</feature>
<dbReference type="AlphaFoldDB" id="A0AA40HLH8"/>
<dbReference type="GO" id="GO:0005634">
    <property type="term" value="C:nucleus"/>
    <property type="evidence" value="ECO:0007669"/>
    <property type="project" value="UniProtKB-SubCell"/>
</dbReference>
<dbReference type="SUPFAM" id="SSF46689">
    <property type="entry name" value="Homeodomain-like"/>
    <property type="match status" value="1"/>
</dbReference>
<dbReference type="InterPro" id="IPR001356">
    <property type="entry name" value="HD"/>
</dbReference>
<gene>
    <name evidence="10" type="ORF">QTO34_005792</name>
</gene>
<comment type="similarity">
    <text evidence="5">Belongs to the BAR homeobox family.</text>
</comment>
<evidence type="ECO:0000313" key="11">
    <source>
        <dbReference type="Proteomes" id="UP001177744"/>
    </source>
</evidence>
<evidence type="ECO:0000256" key="1">
    <source>
        <dbReference type="ARBA" id="ARBA00004123"/>
    </source>
</evidence>
<dbReference type="PANTHER" id="PTHR24333:SF5">
    <property type="entry name" value="VENT HOMEOBOX"/>
    <property type="match status" value="1"/>
</dbReference>
<feature type="compositionally biased region" description="Polar residues" evidence="8">
    <location>
        <begin position="121"/>
        <end position="133"/>
    </location>
</feature>
<dbReference type="Gene3D" id="1.10.10.60">
    <property type="entry name" value="Homeodomain-like"/>
    <property type="match status" value="1"/>
</dbReference>